<dbReference type="SUPFAM" id="SSF54791">
    <property type="entry name" value="Eukaryotic type KH-domain (KH-domain type I)"/>
    <property type="match status" value="3"/>
</dbReference>
<dbReference type="CDD" id="cd22457">
    <property type="entry name" value="KH-I_Rnc1_rpt3"/>
    <property type="match status" value="1"/>
</dbReference>
<dbReference type="InterPro" id="IPR004088">
    <property type="entry name" value="KH_dom_type_1"/>
</dbReference>
<feature type="domain" description="K Homology" evidence="4">
    <location>
        <begin position="283"/>
        <end position="354"/>
    </location>
</feature>
<dbReference type="Gene3D" id="3.30.1370.10">
    <property type="entry name" value="K Homology domain, type 1"/>
    <property type="match status" value="3"/>
</dbReference>
<feature type="region of interest" description="Disordered" evidence="3">
    <location>
        <begin position="1"/>
        <end position="26"/>
    </location>
</feature>
<dbReference type="AlphaFoldDB" id="A0A081CH13"/>
<dbReference type="InterPro" id="IPR036612">
    <property type="entry name" value="KH_dom_type_1_sf"/>
</dbReference>
<keyword evidence="6" id="KW-1185">Reference proteome</keyword>
<feature type="domain" description="K Homology" evidence="4">
    <location>
        <begin position="472"/>
        <end position="543"/>
    </location>
</feature>
<evidence type="ECO:0000256" key="1">
    <source>
        <dbReference type="ARBA" id="ARBA00022737"/>
    </source>
</evidence>
<dbReference type="SMART" id="SM00322">
    <property type="entry name" value="KH"/>
    <property type="match status" value="3"/>
</dbReference>
<feature type="region of interest" description="Disordered" evidence="3">
    <location>
        <begin position="544"/>
        <end position="574"/>
    </location>
</feature>
<dbReference type="HOGENOM" id="CLU_022670_4_2_1"/>
<dbReference type="RefSeq" id="XP_014655637.1">
    <property type="nucleotide sequence ID" value="XM_014800151.1"/>
</dbReference>
<feature type="compositionally biased region" description="Basic and acidic residues" evidence="3">
    <location>
        <begin position="424"/>
        <end position="435"/>
    </location>
</feature>
<dbReference type="GO" id="GO:0003723">
    <property type="term" value="F:RNA binding"/>
    <property type="evidence" value="ECO:0007669"/>
    <property type="project" value="UniProtKB-UniRule"/>
</dbReference>
<dbReference type="GeneID" id="26305106"/>
<sequence>MGSTSSWSTQHGSRSRSSSPPITTTTTITTTAFTAVSFFTRTTSDTTCATPPSATSRPRPPTPTLDLIRIPLVPFTSNTPLPSPHPHTLHTHHHLLLLFTRKHNVRRSRCWYVGPSTFALFSLQTTILTSPASCFVILTENKPEAVAASPEAGNAAAATSPAAAPAADAAAPADDSAEAVAADPNATLLVRALVSTKEAGIIIGKGGANVAELREQTGVKAGVSKVVPGVHDRVLSVTGTLQGISDAFALIAKTILENPLSAAAAPVNADGSPAAAAADAAAQSTSVRLLISHNFMGTVIGRQGLKIKHIQDLSGARMVASKEMLPQSTERVVEVQGSVDAIRVAILEIAKCLAEDWDRSNNVVHYQPGQADGPGILAAGGMGGLQQQGSRRQGGPAYLAGAMGNLNLNANAAATPAAFGSNNRRTDASNPRRTDPNAVVTPGGGLVAGATTNSATAGEPNASAPPLVDAANLRTQNISIPSDMVGCIIGKGGSKITEIRRLSGSRISIAKVPHDETGERMFTIQGTPEANEKALFLLYNQLETEKERRQKQGTNGAADEDTQATNAAAPATSA</sequence>
<dbReference type="CDD" id="cd22455">
    <property type="entry name" value="KH-I_Rnc1_rpt1"/>
    <property type="match status" value="1"/>
</dbReference>
<dbReference type="PROSITE" id="PS50084">
    <property type="entry name" value="KH_TYPE_1"/>
    <property type="match status" value="3"/>
</dbReference>
<keyword evidence="2" id="KW-0694">RNA-binding</keyword>
<evidence type="ECO:0000256" key="3">
    <source>
        <dbReference type="SAM" id="MobiDB-lite"/>
    </source>
</evidence>
<feature type="domain" description="K Homology" evidence="4">
    <location>
        <begin position="186"/>
        <end position="256"/>
    </location>
</feature>
<dbReference type="PANTHER" id="PTHR10288">
    <property type="entry name" value="KH DOMAIN CONTAINING RNA BINDING PROTEIN"/>
    <property type="match status" value="1"/>
</dbReference>
<evidence type="ECO:0000313" key="6">
    <source>
        <dbReference type="Proteomes" id="UP000053758"/>
    </source>
</evidence>
<dbReference type="CDD" id="cd22456">
    <property type="entry name" value="KH-I_Rnc1_rpt2"/>
    <property type="match status" value="1"/>
</dbReference>
<protein>
    <submittedName>
        <fullName evidence="5">Cytoplasm protein</fullName>
    </submittedName>
</protein>
<keyword evidence="1" id="KW-0677">Repeat</keyword>
<proteinExistence type="predicted"/>
<accession>A0A081CH13</accession>
<dbReference type="Pfam" id="PF00013">
    <property type="entry name" value="KH_1"/>
    <property type="match status" value="3"/>
</dbReference>
<organism evidence="5">
    <name type="scientific">Pseudozyma antarctica</name>
    <name type="common">Yeast</name>
    <name type="synonym">Candida antarctica</name>
    <dbReference type="NCBI Taxonomy" id="84753"/>
    <lineage>
        <taxon>Eukaryota</taxon>
        <taxon>Fungi</taxon>
        <taxon>Dikarya</taxon>
        <taxon>Basidiomycota</taxon>
        <taxon>Ustilaginomycotina</taxon>
        <taxon>Ustilaginomycetes</taxon>
        <taxon>Ustilaginales</taxon>
        <taxon>Ustilaginaceae</taxon>
        <taxon>Moesziomyces</taxon>
    </lineage>
</organism>
<feature type="region of interest" description="Disordered" evidence="3">
    <location>
        <begin position="418"/>
        <end position="465"/>
    </location>
</feature>
<evidence type="ECO:0000313" key="5">
    <source>
        <dbReference type="EMBL" id="GAK65959.1"/>
    </source>
</evidence>
<dbReference type="InterPro" id="IPR004087">
    <property type="entry name" value="KH_dom"/>
</dbReference>
<gene>
    <name evidence="5" type="ORF">PAN0_011d4181</name>
</gene>
<feature type="region of interest" description="Disordered" evidence="3">
    <location>
        <begin position="44"/>
        <end position="63"/>
    </location>
</feature>
<reference evidence="5" key="1">
    <citation type="submission" date="2014-07" db="EMBL/GenBank/DDBJ databases">
        <title>Draft genome sequence of the yeast Pseudozyma antarctica JCM 10317 known as a producer of lipase B which used in a wide range of industrial applications.</title>
        <authorList>
            <person name="Morita T."/>
            <person name="Saika A."/>
            <person name="Koike H."/>
        </authorList>
    </citation>
    <scope>NUCLEOTIDE SEQUENCE</scope>
    <source>
        <strain evidence="5">JCM 10317</strain>
    </source>
</reference>
<feature type="compositionally biased region" description="Low complexity" evidence="3">
    <location>
        <begin position="44"/>
        <end position="57"/>
    </location>
</feature>
<feature type="compositionally biased region" description="Low complexity" evidence="3">
    <location>
        <begin position="563"/>
        <end position="574"/>
    </location>
</feature>
<dbReference type="EMBL" id="DF830078">
    <property type="protein sequence ID" value="GAK65959.1"/>
    <property type="molecule type" value="Genomic_DNA"/>
</dbReference>
<evidence type="ECO:0000256" key="2">
    <source>
        <dbReference type="PROSITE-ProRule" id="PRU00117"/>
    </source>
</evidence>
<evidence type="ECO:0000259" key="4">
    <source>
        <dbReference type="SMART" id="SM00322"/>
    </source>
</evidence>
<dbReference type="Proteomes" id="UP000053758">
    <property type="component" value="Unassembled WGS sequence"/>
</dbReference>
<name>A0A081CH13_PSEA2</name>
<dbReference type="InterPro" id="IPR049786">
    <property type="entry name" value="Rnc1_KH-I_3"/>
</dbReference>